<dbReference type="NCBIfam" id="TIGR01683">
    <property type="entry name" value="thiS"/>
    <property type="match status" value="1"/>
</dbReference>
<dbReference type="PANTHER" id="PTHR34472">
    <property type="entry name" value="SULFUR CARRIER PROTEIN THIS"/>
    <property type="match status" value="1"/>
</dbReference>
<evidence type="ECO:0000313" key="2">
    <source>
        <dbReference type="Proteomes" id="UP000185639"/>
    </source>
</evidence>
<dbReference type="CDD" id="cd00565">
    <property type="entry name" value="Ubl_ThiS"/>
    <property type="match status" value="1"/>
</dbReference>
<dbReference type="AlphaFoldDB" id="A0A1N7N8L3"/>
<proteinExistence type="predicted"/>
<dbReference type="Gene3D" id="3.10.20.30">
    <property type="match status" value="1"/>
</dbReference>
<keyword evidence="2" id="KW-1185">Reference proteome</keyword>
<reference evidence="2" key="1">
    <citation type="submission" date="2017-01" db="EMBL/GenBank/DDBJ databases">
        <authorList>
            <person name="Varghese N."/>
            <person name="Submissions S."/>
        </authorList>
    </citation>
    <scope>NUCLEOTIDE SEQUENCE [LARGE SCALE GENOMIC DNA]</scope>
    <source>
        <strain evidence="2">DSM 24913</strain>
    </source>
</reference>
<dbReference type="STRING" id="484498.SAMN05421686_106254"/>
<dbReference type="PANTHER" id="PTHR34472:SF1">
    <property type="entry name" value="SULFUR CARRIER PROTEIN THIS"/>
    <property type="match status" value="1"/>
</dbReference>
<dbReference type="InterPro" id="IPR003749">
    <property type="entry name" value="ThiS/MoaD-like"/>
</dbReference>
<dbReference type="RefSeq" id="WP_076516169.1">
    <property type="nucleotide sequence ID" value="NZ_CAJWBH010000001.1"/>
</dbReference>
<evidence type="ECO:0000313" key="1">
    <source>
        <dbReference type="EMBL" id="SIS94680.1"/>
    </source>
</evidence>
<dbReference type="InterPro" id="IPR016155">
    <property type="entry name" value="Mopterin_synth/thiamin_S_b"/>
</dbReference>
<dbReference type="EMBL" id="FTOH01000006">
    <property type="protein sequence ID" value="SIS94680.1"/>
    <property type="molecule type" value="Genomic_DNA"/>
</dbReference>
<dbReference type="Proteomes" id="UP000185639">
    <property type="component" value="Unassembled WGS sequence"/>
</dbReference>
<dbReference type="Pfam" id="PF02597">
    <property type="entry name" value="ThiS"/>
    <property type="match status" value="1"/>
</dbReference>
<dbReference type="SUPFAM" id="SSF54285">
    <property type="entry name" value="MoaD/ThiS"/>
    <property type="match status" value="1"/>
</dbReference>
<organism evidence="1 2">
    <name type="scientific">Thalassolituus maritimus</name>
    <dbReference type="NCBI Taxonomy" id="484498"/>
    <lineage>
        <taxon>Bacteria</taxon>
        <taxon>Pseudomonadati</taxon>
        <taxon>Pseudomonadota</taxon>
        <taxon>Gammaproteobacteria</taxon>
        <taxon>Oceanospirillales</taxon>
        <taxon>Oceanospirillaceae</taxon>
        <taxon>Thalassolituus</taxon>
    </lineage>
</organism>
<dbReference type="OrthoDB" id="9800283at2"/>
<dbReference type="InterPro" id="IPR010035">
    <property type="entry name" value="Thi_S"/>
</dbReference>
<accession>A0A1N7N8L3</accession>
<dbReference type="InterPro" id="IPR012675">
    <property type="entry name" value="Beta-grasp_dom_sf"/>
</dbReference>
<protein>
    <submittedName>
        <fullName evidence="1">Thiamine biosynthesis protein ThiS</fullName>
    </submittedName>
</protein>
<gene>
    <name evidence="1" type="ORF">SAMN05421686_106254</name>
</gene>
<sequence length="70" mass="7608">MIEIIVNGKSMAWTSEKNVYTLIIDTLNYPAESSRFVVALNGELLPAEQWPSTRVNNGDIIDVLGAITGG</sequence>
<name>A0A1N7N8L3_9GAMM</name>